<keyword evidence="4" id="KW-1185">Reference proteome</keyword>
<dbReference type="InterPro" id="IPR006015">
    <property type="entry name" value="Universal_stress_UspA"/>
</dbReference>
<organism evidence="3 4">
    <name type="scientific">Rhodanobacter terrae</name>
    <dbReference type="NCBI Taxonomy" id="418647"/>
    <lineage>
        <taxon>Bacteria</taxon>
        <taxon>Pseudomonadati</taxon>
        <taxon>Pseudomonadota</taxon>
        <taxon>Gammaproteobacteria</taxon>
        <taxon>Lysobacterales</taxon>
        <taxon>Rhodanobacteraceae</taxon>
        <taxon>Rhodanobacter</taxon>
    </lineage>
</organism>
<comment type="caution">
    <text evidence="3">The sequence shown here is derived from an EMBL/GenBank/DDBJ whole genome shotgun (WGS) entry which is preliminary data.</text>
</comment>
<name>A0ABW0T2V2_9GAMM</name>
<dbReference type="InterPro" id="IPR006016">
    <property type="entry name" value="UspA"/>
</dbReference>
<dbReference type="Gene3D" id="3.40.50.620">
    <property type="entry name" value="HUPs"/>
    <property type="match status" value="1"/>
</dbReference>
<dbReference type="RefSeq" id="WP_377330194.1">
    <property type="nucleotide sequence ID" value="NZ_JBHSNG010000043.1"/>
</dbReference>
<dbReference type="SUPFAM" id="SSF52402">
    <property type="entry name" value="Adenine nucleotide alpha hydrolases-like"/>
    <property type="match status" value="1"/>
</dbReference>
<evidence type="ECO:0000256" key="1">
    <source>
        <dbReference type="ARBA" id="ARBA00008791"/>
    </source>
</evidence>
<sequence>MKVLLPVDGSAINTRAARYLVKHWPEGAQVTLLHVDVPLSENIAGYVDAQSLAKFHTDRGNAALKRARRVLTEAGHIHDEKLLVGDPGIEIIDMAKRGKYDLIVMGSHGRGVLKSLFLGSVVVKVLANSTVPVLVIR</sequence>
<evidence type="ECO:0000313" key="4">
    <source>
        <dbReference type="Proteomes" id="UP001596111"/>
    </source>
</evidence>
<dbReference type="EMBL" id="JBHSNG010000043">
    <property type="protein sequence ID" value="MFC5583298.1"/>
    <property type="molecule type" value="Genomic_DNA"/>
</dbReference>
<dbReference type="Pfam" id="PF00582">
    <property type="entry name" value="Usp"/>
    <property type="match status" value="1"/>
</dbReference>
<protein>
    <submittedName>
        <fullName evidence="3">Universal stress protein</fullName>
    </submittedName>
</protein>
<feature type="domain" description="UspA" evidence="2">
    <location>
        <begin position="2"/>
        <end position="137"/>
    </location>
</feature>
<accession>A0ABW0T2V2</accession>
<dbReference type="Proteomes" id="UP001596111">
    <property type="component" value="Unassembled WGS sequence"/>
</dbReference>
<dbReference type="InterPro" id="IPR014729">
    <property type="entry name" value="Rossmann-like_a/b/a_fold"/>
</dbReference>
<dbReference type="PANTHER" id="PTHR46268:SF6">
    <property type="entry name" value="UNIVERSAL STRESS PROTEIN UP12"/>
    <property type="match status" value="1"/>
</dbReference>
<dbReference type="PANTHER" id="PTHR46268">
    <property type="entry name" value="STRESS RESPONSE PROTEIN NHAX"/>
    <property type="match status" value="1"/>
</dbReference>
<gene>
    <name evidence="3" type="ORF">ACFPPB_19475</name>
</gene>
<proteinExistence type="inferred from homology"/>
<evidence type="ECO:0000313" key="3">
    <source>
        <dbReference type="EMBL" id="MFC5583298.1"/>
    </source>
</evidence>
<reference evidence="4" key="1">
    <citation type="journal article" date="2019" name="Int. J. Syst. Evol. Microbiol.">
        <title>The Global Catalogue of Microorganisms (GCM) 10K type strain sequencing project: providing services to taxonomists for standard genome sequencing and annotation.</title>
        <authorList>
            <consortium name="The Broad Institute Genomics Platform"/>
            <consortium name="The Broad Institute Genome Sequencing Center for Infectious Disease"/>
            <person name="Wu L."/>
            <person name="Ma J."/>
        </authorList>
    </citation>
    <scope>NUCLEOTIDE SEQUENCE [LARGE SCALE GENOMIC DNA]</scope>
    <source>
        <strain evidence="4">CGMCC 1.13587</strain>
    </source>
</reference>
<comment type="similarity">
    <text evidence="1">Belongs to the universal stress protein A family.</text>
</comment>
<evidence type="ECO:0000259" key="2">
    <source>
        <dbReference type="Pfam" id="PF00582"/>
    </source>
</evidence>
<dbReference type="CDD" id="cd00293">
    <property type="entry name" value="USP-like"/>
    <property type="match status" value="1"/>
</dbReference>
<dbReference type="PRINTS" id="PR01438">
    <property type="entry name" value="UNVRSLSTRESS"/>
</dbReference>